<dbReference type="PROSITE" id="PS51352">
    <property type="entry name" value="THIOREDOXIN_2"/>
    <property type="match status" value="1"/>
</dbReference>
<dbReference type="CDD" id="cd02966">
    <property type="entry name" value="TlpA_like_family"/>
    <property type="match status" value="1"/>
</dbReference>
<dbReference type="InterPro" id="IPR013766">
    <property type="entry name" value="Thioredoxin_domain"/>
</dbReference>
<dbReference type="Pfam" id="PF05569">
    <property type="entry name" value="Peptidase_M56"/>
    <property type="match status" value="1"/>
</dbReference>
<dbReference type="PANTHER" id="PTHR34978">
    <property type="entry name" value="POSSIBLE SENSOR-TRANSDUCER PROTEIN BLAR"/>
    <property type="match status" value="1"/>
</dbReference>
<organism evidence="5 6">
    <name type="scientific">Roseiconus nitratireducens</name>
    <dbReference type="NCBI Taxonomy" id="2605748"/>
    <lineage>
        <taxon>Bacteria</taxon>
        <taxon>Pseudomonadati</taxon>
        <taxon>Planctomycetota</taxon>
        <taxon>Planctomycetia</taxon>
        <taxon>Pirellulales</taxon>
        <taxon>Pirellulaceae</taxon>
        <taxon>Roseiconus</taxon>
    </lineage>
</organism>
<dbReference type="SUPFAM" id="SSF52833">
    <property type="entry name" value="Thioredoxin-like"/>
    <property type="match status" value="1"/>
</dbReference>
<dbReference type="InterPro" id="IPR017937">
    <property type="entry name" value="Thioredoxin_CS"/>
</dbReference>
<dbReference type="Proteomes" id="UP000324479">
    <property type="component" value="Unassembled WGS sequence"/>
</dbReference>
<keyword evidence="5" id="KW-0378">Hydrolase</keyword>
<feature type="region of interest" description="Disordered" evidence="2">
    <location>
        <begin position="412"/>
        <end position="432"/>
    </location>
</feature>
<keyword evidence="5" id="KW-0645">Protease</keyword>
<keyword evidence="3" id="KW-0472">Membrane</keyword>
<feature type="transmembrane region" description="Helical" evidence="3">
    <location>
        <begin position="12"/>
        <end position="31"/>
    </location>
</feature>
<dbReference type="InterPro" id="IPR008756">
    <property type="entry name" value="Peptidase_M56"/>
</dbReference>
<evidence type="ECO:0000256" key="1">
    <source>
        <dbReference type="ARBA" id="ARBA00023284"/>
    </source>
</evidence>
<feature type="transmembrane region" description="Helical" evidence="3">
    <location>
        <begin position="43"/>
        <end position="67"/>
    </location>
</feature>
<evidence type="ECO:0000313" key="6">
    <source>
        <dbReference type="Proteomes" id="UP000324479"/>
    </source>
</evidence>
<dbReference type="InterPro" id="IPR052173">
    <property type="entry name" value="Beta-lactam_resp_regulator"/>
</dbReference>
<dbReference type="Gene3D" id="3.30.2010.10">
    <property type="entry name" value="Metalloproteases ('zincins'), catalytic domain"/>
    <property type="match status" value="1"/>
</dbReference>
<keyword evidence="1" id="KW-0676">Redox-active center</keyword>
<dbReference type="AlphaFoldDB" id="A0A5M6CTT0"/>
<dbReference type="Gene3D" id="3.40.30.10">
    <property type="entry name" value="Glutaredoxin"/>
    <property type="match status" value="1"/>
</dbReference>
<evidence type="ECO:0000313" key="5">
    <source>
        <dbReference type="EMBL" id="KAA5538657.1"/>
    </source>
</evidence>
<dbReference type="CDD" id="cd07341">
    <property type="entry name" value="M56_BlaR1_MecR1_like"/>
    <property type="match status" value="1"/>
</dbReference>
<evidence type="ECO:0000256" key="2">
    <source>
        <dbReference type="SAM" id="MobiDB-lite"/>
    </source>
</evidence>
<keyword evidence="5" id="KW-0482">Metalloprotease</keyword>
<accession>A0A5M6CTT0</accession>
<gene>
    <name evidence="5" type="ORF">FYK55_27125</name>
</gene>
<dbReference type="RefSeq" id="WP_150079757.1">
    <property type="nucleotide sequence ID" value="NZ_VWOX01000028.1"/>
</dbReference>
<feature type="domain" description="Thioredoxin" evidence="4">
    <location>
        <begin position="1037"/>
        <end position="1170"/>
    </location>
</feature>
<protein>
    <submittedName>
        <fullName evidence="5">M48 family metalloprotease</fullName>
    </submittedName>
</protein>
<keyword evidence="3" id="KW-1133">Transmembrane helix</keyword>
<dbReference type="PROSITE" id="PS00194">
    <property type="entry name" value="THIOREDOXIN_1"/>
    <property type="match status" value="1"/>
</dbReference>
<feature type="transmembrane region" description="Helical" evidence="3">
    <location>
        <begin position="143"/>
        <end position="164"/>
    </location>
</feature>
<comment type="caution">
    <text evidence="5">The sequence shown here is derived from an EMBL/GenBank/DDBJ whole genome shotgun (WGS) entry which is preliminary data.</text>
</comment>
<evidence type="ECO:0000259" key="4">
    <source>
        <dbReference type="PROSITE" id="PS51352"/>
    </source>
</evidence>
<proteinExistence type="predicted"/>
<keyword evidence="3" id="KW-0812">Transmembrane</keyword>
<reference evidence="5 6" key="1">
    <citation type="submission" date="2019-08" db="EMBL/GenBank/DDBJ databases">
        <authorList>
            <person name="Dhanesh K."/>
            <person name="Kumar G."/>
            <person name="Sasikala C."/>
            <person name="Venkata Ramana C."/>
        </authorList>
    </citation>
    <scope>NUCLEOTIDE SEQUENCE [LARGE SCALE GENOMIC DNA]</scope>
    <source>
        <strain evidence="5 6">JC645</strain>
    </source>
</reference>
<sequence length="1170" mass="131272">MNTAILEIIGWLVVHSLWQGTLVGLLGWLLADLGFRHGRASTRYAMLCFALAAFVACPVVTACFFAQSEGIASLSDQRIDADGEDTLADKAASPPFPRVIAPVDSTPSMNQPASNSSTTALVPSSAAPTRSVAERFKTAVDPWLSPIAIGWSIGVCLLALRLLLGWWRIEAVRRGARPLNDPRLLEPLKKAARKLNVQRTVSLLVCDEIDSPVVVGVLKSFVLVPASFLSHVQANHIEAILAHELAHVRRYDYLVNLLQSFVETLFFYHPAVWWISHRIRIERENCCDDLAAATSASPIAYSQALLALEELRGNSLSPALGINDGSLLSRVRRLIGQPSRHDTVATGGALTAGVVGSLAVGLLIGVASLRADEADEEKASDPKFQVTVSGDLSVELIAVMPHNGTSEQAWRPDGSAFTEPPELPPAPGNSTTRELSGIDLFLRYRGLSDSQQPTYEMKGVKTMWHPDENGVASIIVVPDEDTEKESLTIGISDPDFGPWKKLDLIGNATEPKVIEPRFRESYATIWPVDVQSRGTESLLRWAHDRHDNRLAHIEVVAVDQVGKRHKPNGSTLWDDEQDVARDADLFDLSMDQIDQIEYRLKPIRHWVTFKNVALKPNRTTRVLIGVQPVAIPATDAQTLQSSHAPPADVDAQQLGQAVHQKLTAIDRLSSFQVQTQSFTSYYGEAEGVIELKNERSLENLKLALNERDFDRSLSTTDLTWAWKDNEVVSTRRHQYIYEGEPYDQATARTWNGSQGWFRDSDQRFGRYISFERSFLHHYFRPSQFLYLGDHHFSWADREEYPSFFVNSSIPVERANYQSLPDEMFAGEMCSVIRSIPREEQLWVSKRTGDLRGCLTFLSQGRFTRMHEMEATREMAGRSFDSDEEFRRWFNGTASPEQRAQLTVEWSYLHRDNQHPDDLIEFSDYQEVIPGIRIPMTEWHSSSFHAGDPYEYGTKWKYHVHHTTVKEAKTDIDLERLRAESLPKKGDTINDWRFSTHVNYEFDPDMPESDIHALVDEAMQKRVANQEMLDRMLKPLTDMRGQRAPKLSGQPMPGEELPVMNPDKPTLLHFWAVWCGPCKNDIPLLNRMSKNGWNVIGVHAPGTDLEAIDAAVEEEGINYPVMRGDGNSGTGIQPDTITGYPVAMFPCCVLIDKEGNIEAVGSLTNVIERRR</sequence>
<dbReference type="InterPro" id="IPR036249">
    <property type="entry name" value="Thioredoxin-like_sf"/>
</dbReference>
<keyword evidence="6" id="KW-1185">Reference proteome</keyword>
<name>A0A5M6CTT0_9BACT</name>
<dbReference type="PANTHER" id="PTHR34978:SF3">
    <property type="entry name" value="SLR0241 PROTEIN"/>
    <property type="match status" value="1"/>
</dbReference>
<dbReference type="EMBL" id="VWOX01000028">
    <property type="protein sequence ID" value="KAA5538657.1"/>
    <property type="molecule type" value="Genomic_DNA"/>
</dbReference>
<evidence type="ECO:0000256" key="3">
    <source>
        <dbReference type="SAM" id="Phobius"/>
    </source>
</evidence>
<dbReference type="GO" id="GO:0006508">
    <property type="term" value="P:proteolysis"/>
    <property type="evidence" value="ECO:0007669"/>
    <property type="project" value="UniProtKB-KW"/>
</dbReference>
<dbReference type="GO" id="GO:0008237">
    <property type="term" value="F:metallopeptidase activity"/>
    <property type="evidence" value="ECO:0007669"/>
    <property type="project" value="UniProtKB-KW"/>
</dbReference>